<dbReference type="InterPro" id="IPR043171">
    <property type="entry name" value="Ap4A_phos1/2-like"/>
</dbReference>
<accession>A0A9P7BFY6</accession>
<dbReference type="EMBL" id="PUHW01000007">
    <property type="protein sequence ID" value="KAG0691127.1"/>
    <property type="molecule type" value="Genomic_DNA"/>
</dbReference>
<dbReference type="SUPFAM" id="SSF54197">
    <property type="entry name" value="HIT-like"/>
    <property type="match status" value="1"/>
</dbReference>
<reference evidence="3" key="1">
    <citation type="submission" date="2020-11" db="EMBL/GenBank/DDBJ databases">
        <title>Kefir isolates.</title>
        <authorList>
            <person name="Marcisauskas S."/>
            <person name="Kim Y."/>
            <person name="Blasche S."/>
        </authorList>
    </citation>
    <scope>NUCLEOTIDE SEQUENCE</scope>
    <source>
        <strain evidence="3">Olga-1</strain>
    </source>
</reference>
<keyword evidence="4" id="KW-1185">Reference proteome</keyword>
<evidence type="ECO:0000313" key="3">
    <source>
        <dbReference type="EMBL" id="KAG0691127.1"/>
    </source>
</evidence>
<dbReference type="PANTHER" id="PTHR38420">
    <property type="entry name" value="AP-4-A PHOSPHORYLASE II"/>
    <property type="match status" value="1"/>
</dbReference>
<sequence length="362" mass="43014">MSEKIEINTFEELRNLELFELIVKIFNEAQKNGDLTFKEAINFEIIQDKESEIEYEIKIVEGLSKRPNNRASEPGSKEYNISNEKIKDIQKNNPFLKPEPELTIIDSIFNKYRLILNKFPNTKYHFLLVTKEFEKQDSLLKPIELQIIHTILENLNNNKNNKIINNNGEEVKYFSFFNSGPESGYSQFHKHIQFMMLPNNFHIYQEDVIRGVKYFIPKEIIQERRPLLYSNASFKHFILKLKNDSIDEEDKKDSLAILYMYLIKRVLNIFKEYQEDGNGDNKNTQISYNFLMMSDWMMIIPRRSAKFENIWQNSLGFMGLFCVKDEELKDKVLKVGFSKILQECGFPMEKDEKDIVYNEYGY</sequence>
<dbReference type="GO" id="GO:0005524">
    <property type="term" value="F:ATP binding"/>
    <property type="evidence" value="ECO:0007669"/>
    <property type="project" value="InterPro"/>
</dbReference>
<dbReference type="InterPro" id="IPR009163">
    <property type="entry name" value="Ap4A_phos1/2"/>
</dbReference>
<evidence type="ECO:0000259" key="2">
    <source>
        <dbReference type="Pfam" id="PF19327"/>
    </source>
</evidence>
<gene>
    <name evidence="3" type="primary">APA2</name>
    <name evidence="3" type="ORF">C6P40_004733</name>
</gene>
<feature type="domain" description="ATP adenylyltransferase C-terminal" evidence="1">
    <location>
        <begin position="231"/>
        <end position="347"/>
    </location>
</feature>
<dbReference type="InterPro" id="IPR036265">
    <property type="entry name" value="HIT-like_sf"/>
</dbReference>
<name>A0A9P7BFY6_9ASCO</name>
<comment type="caution">
    <text evidence="3">The sequence shown here is derived from an EMBL/GenBank/DDBJ whole genome shotgun (WGS) entry which is preliminary data.</text>
</comment>
<evidence type="ECO:0000259" key="1">
    <source>
        <dbReference type="Pfam" id="PF09830"/>
    </source>
</evidence>
<dbReference type="Pfam" id="PF09830">
    <property type="entry name" value="ATP_transf"/>
    <property type="match status" value="1"/>
</dbReference>
<dbReference type="GO" id="GO:0009117">
    <property type="term" value="P:nucleotide metabolic process"/>
    <property type="evidence" value="ECO:0007669"/>
    <property type="project" value="InterPro"/>
</dbReference>
<dbReference type="Gene3D" id="3.30.428.70">
    <property type="match status" value="1"/>
</dbReference>
<feature type="domain" description="Ap4A phosphorylase 1/2 N-terminal" evidence="2">
    <location>
        <begin position="15"/>
        <end position="198"/>
    </location>
</feature>
<dbReference type="Pfam" id="PF19327">
    <property type="entry name" value="Ap4A_phos_N"/>
    <property type="match status" value="1"/>
</dbReference>
<evidence type="ECO:0000313" key="4">
    <source>
        <dbReference type="Proteomes" id="UP000697127"/>
    </source>
</evidence>
<dbReference type="Proteomes" id="UP000697127">
    <property type="component" value="Unassembled WGS sequence"/>
</dbReference>
<dbReference type="GO" id="GO:0003877">
    <property type="term" value="F:ATP:ADP adenylyltransferase activity"/>
    <property type="evidence" value="ECO:0007669"/>
    <property type="project" value="InterPro"/>
</dbReference>
<dbReference type="OrthoDB" id="10267950at2759"/>
<dbReference type="AlphaFoldDB" id="A0A9P7BFY6"/>
<protein>
    <submittedName>
        <fullName evidence="3">Bifunctional AP-4-A phosphorylase/ADP sulfurylase</fullName>
    </submittedName>
</protein>
<organism evidence="3 4">
    <name type="scientific">Pichia californica</name>
    <dbReference type="NCBI Taxonomy" id="460514"/>
    <lineage>
        <taxon>Eukaryota</taxon>
        <taxon>Fungi</taxon>
        <taxon>Dikarya</taxon>
        <taxon>Ascomycota</taxon>
        <taxon>Saccharomycotina</taxon>
        <taxon>Pichiomycetes</taxon>
        <taxon>Pichiales</taxon>
        <taxon>Pichiaceae</taxon>
        <taxon>Pichia</taxon>
    </lineage>
</organism>
<proteinExistence type="predicted"/>
<dbReference type="InterPro" id="IPR019200">
    <property type="entry name" value="ATP_adenylylTrfase_C"/>
</dbReference>
<dbReference type="PANTHER" id="PTHR38420:SF1">
    <property type="entry name" value="PUTATIVE (AFU_ORTHOLOGUE AFUA_5G14690)-RELATED"/>
    <property type="match status" value="1"/>
</dbReference>
<dbReference type="InterPro" id="IPR045759">
    <property type="entry name" value="Ap4A_phos1/2_N"/>
</dbReference>